<evidence type="ECO:0000313" key="9">
    <source>
        <dbReference type="EMBL" id="NOJ40670.1"/>
    </source>
</evidence>
<dbReference type="NCBIfam" id="TIGR01730">
    <property type="entry name" value="RND_mfp"/>
    <property type="match status" value="1"/>
</dbReference>
<dbReference type="GO" id="GO:0015679">
    <property type="term" value="P:plasma membrane copper ion transport"/>
    <property type="evidence" value="ECO:0007669"/>
    <property type="project" value="TreeGrafter"/>
</dbReference>
<evidence type="ECO:0000259" key="7">
    <source>
        <dbReference type="Pfam" id="PF25954"/>
    </source>
</evidence>
<evidence type="ECO:0000256" key="2">
    <source>
        <dbReference type="ARBA" id="ARBA00022448"/>
    </source>
</evidence>
<evidence type="ECO:0000256" key="1">
    <source>
        <dbReference type="ARBA" id="ARBA00009477"/>
    </source>
</evidence>
<gene>
    <name evidence="9" type="ORF">HCN58_13855</name>
</gene>
<dbReference type="InterPro" id="IPR051909">
    <property type="entry name" value="MFP_Cation_Efflux"/>
</dbReference>
<dbReference type="Pfam" id="PF25954">
    <property type="entry name" value="Beta-barrel_RND_2"/>
    <property type="match status" value="1"/>
</dbReference>
<dbReference type="Proteomes" id="UP000544122">
    <property type="component" value="Unassembled WGS sequence"/>
</dbReference>
<evidence type="ECO:0000256" key="4">
    <source>
        <dbReference type="ARBA" id="ARBA00023065"/>
    </source>
</evidence>
<evidence type="ECO:0000259" key="6">
    <source>
        <dbReference type="Pfam" id="PF25919"/>
    </source>
</evidence>
<feature type="domain" description="CzcB-like C-terminal circularly permuted SH3-like" evidence="8">
    <location>
        <begin position="389"/>
        <end position="449"/>
    </location>
</feature>
<dbReference type="FunFam" id="2.40.420.20:FF:000003">
    <property type="entry name" value="Cation efflux system protein cusB"/>
    <property type="match status" value="1"/>
</dbReference>
<evidence type="ECO:0000259" key="8">
    <source>
        <dbReference type="Pfam" id="PF25975"/>
    </source>
</evidence>
<dbReference type="GO" id="GO:0016020">
    <property type="term" value="C:membrane"/>
    <property type="evidence" value="ECO:0007669"/>
    <property type="project" value="InterPro"/>
</dbReference>
<dbReference type="InterPro" id="IPR006143">
    <property type="entry name" value="RND_pump_MFP"/>
</dbReference>
<sequence>MKRSAVVGIVAAVTAAAGAGVLSRPYLWPSGEAKHAHVIEQARAEPAAAATYYQDPDGKPLYSLTPKKTPDGRDYRAVPPGADISFSDPPQESAAATPTDRKIKYYRNPMGLPDVSPTPKKDSMGMDYIPVYEGEDSDDGAIRLSPGKVQRTGAKSEPAALRPIRTVVRAPGTIQLDERRVSVIAMRAETYLQSVADVTTGTFVKKGQPLMQVYSPAVSSAAAEYVTTLTSKTTAGEPSYGRGSRQRLMNLDVPDAVITEIERTRVVPVTVGWSAPRDGIVLERNAVQGMRAQPGDVLFRVADTSVVWAMIDVAERDLGSLAVGQPVTLRVRSSPGRDSSGKISVIYPQVNRETRTTRVRVELANPDLVLLPDMYVDADIEIGGAEPVLAVPDSSVLDTGSRQVVLVDKGEGRFEPRDVKLGRRGGGLVEIRSGLKDGEPVVISANFLIDAESNLKAALKGFAEGAQP</sequence>
<dbReference type="PANTHER" id="PTHR30097">
    <property type="entry name" value="CATION EFFLUX SYSTEM PROTEIN CUSB"/>
    <property type="match status" value="1"/>
</dbReference>
<reference evidence="9 10" key="1">
    <citation type="submission" date="2020-03" db="EMBL/GenBank/DDBJ databases">
        <title>Bradyrhizobium diversity isolated from nodules of Indigofera sp.</title>
        <authorList>
            <person name="Klepa M."/>
            <person name="Helene L."/>
            <person name="Hungria M."/>
        </authorList>
    </citation>
    <scope>NUCLEOTIDE SEQUENCE [LARGE SCALE GENOMIC DNA]</scope>
    <source>
        <strain evidence="9 10">WSM 1791</strain>
    </source>
</reference>
<feature type="region of interest" description="Disordered" evidence="5">
    <location>
        <begin position="55"/>
        <end position="101"/>
    </location>
</feature>
<evidence type="ECO:0000256" key="5">
    <source>
        <dbReference type="SAM" id="MobiDB-lite"/>
    </source>
</evidence>
<dbReference type="EMBL" id="JAAVLX010000004">
    <property type="protein sequence ID" value="NOJ40670.1"/>
    <property type="molecule type" value="Genomic_DNA"/>
</dbReference>
<evidence type="ECO:0000313" key="10">
    <source>
        <dbReference type="Proteomes" id="UP000544122"/>
    </source>
</evidence>
<dbReference type="RefSeq" id="WP_171579918.1">
    <property type="nucleotide sequence ID" value="NZ_JAAVLX010000004.1"/>
</dbReference>
<comment type="similarity">
    <text evidence="1">Belongs to the membrane fusion protein (MFP) (TC 8.A.1) family.</text>
</comment>
<dbReference type="Gene3D" id="2.40.420.20">
    <property type="match status" value="1"/>
</dbReference>
<dbReference type="AlphaFoldDB" id="A0A7Y4GRJ1"/>
<keyword evidence="2" id="KW-0813">Transport</keyword>
<dbReference type="FunFam" id="2.40.30.170:FF:000010">
    <property type="entry name" value="Efflux RND transporter periplasmic adaptor subunit"/>
    <property type="match status" value="1"/>
</dbReference>
<dbReference type="InterPro" id="IPR058649">
    <property type="entry name" value="CzcB_C"/>
</dbReference>
<dbReference type="SUPFAM" id="SSF111369">
    <property type="entry name" value="HlyD-like secretion proteins"/>
    <property type="match status" value="1"/>
</dbReference>
<keyword evidence="4" id="KW-0406">Ion transport</keyword>
<keyword evidence="3" id="KW-0732">Signal</keyword>
<name>A0A7Y4GRJ1_9BRAD</name>
<feature type="domain" description="CusB-like barrel-sandwich hybrid" evidence="6">
    <location>
        <begin position="181"/>
        <end position="302"/>
    </location>
</feature>
<dbReference type="GO" id="GO:0060003">
    <property type="term" value="P:copper ion export"/>
    <property type="evidence" value="ECO:0007669"/>
    <property type="project" value="TreeGrafter"/>
</dbReference>
<accession>A0A7Y4GRJ1</accession>
<dbReference type="Pfam" id="PF25919">
    <property type="entry name" value="BSH_CusB"/>
    <property type="match status" value="1"/>
</dbReference>
<dbReference type="GO" id="GO:0022857">
    <property type="term" value="F:transmembrane transporter activity"/>
    <property type="evidence" value="ECO:0007669"/>
    <property type="project" value="InterPro"/>
</dbReference>
<organism evidence="9 10">
    <name type="scientific">Bradyrhizobium australiense</name>
    <dbReference type="NCBI Taxonomy" id="2721161"/>
    <lineage>
        <taxon>Bacteria</taxon>
        <taxon>Pseudomonadati</taxon>
        <taxon>Pseudomonadota</taxon>
        <taxon>Alphaproteobacteria</taxon>
        <taxon>Hyphomicrobiales</taxon>
        <taxon>Nitrobacteraceae</taxon>
        <taxon>Bradyrhizobium</taxon>
    </lineage>
</organism>
<dbReference type="Pfam" id="PF25975">
    <property type="entry name" value="CzcB_C"/>
    <property type="match status" value="1"/>
</dbReference>
<keyword evidence="10" id="KW-1185">Reference proteome</keyword>
<dbReference type="GO" id="GO:0030288">
    <property type="term" value="C:outer membrane-bounded periplasmic space"/>
    <property type="evidence" value="ECO:0007669"/>
    <property type="project" value="TreeGrafter"/>
</dbReference>
<dbReference type="GO" id="GO:0046914">
    <property type="term" value="F:transition metal ion binding"/>
    <property type="evidence" value="ECO:0007669"/>
    <property type="project" value="TreeGrafter"/>
</dbReference>
<protein>
    <submittedName>
        <fullName evidence="9">Efflux RND transporter periplasmic adaptor subunit</fullName>
    </submittedName>
</protein>
<feature type="domain" description="CusB-like beta-barrel" evidence="7">
    <location>
        <begin position="307"/>
        <end position="380"/>
    </location>
</feature>
<dbReference type="InterPro" id="IPR058790">
    <property type="entry name" value="BSH_CusB"/>
</dbReference>
<dbReference type="InterPro" id="IPR058792">
    <property type="entry name" value="Beta-barrel_RND_2"/>
</dbReference>
<evidence type="ECO:0000256" key="3">
    <source>
        <dbReference type="ARBA" id="ARBA00022729"/>
    </source>
</evidence>
<dbReference type="PANTHER" id="PTHR30097:SF15">
    <property type="entry name" value="CATION EFFLUX SYSTEM PROTEIN CUSB"/>
    <property type="match status" value="1"/>
</dbReference>
<dbReference type="Gene3D" id="2.40.30.170">
    <property type="match status" value="1"/>
</dbReference>
<proteinExistence type="inferred from homology"/>
<comment type="caution">
    <text evidence="9">The sequence shown here is derived from an EMBL/GenBank/DDBJ whole genome shotgun (WGS) entry which is preliminary data.</text>
</comment>